<dbReference type="InterPro" id="IPR050498">
    <property type="entry name" value="Ycf3"/>
</dbReference>
<proteinExistence type="predicted"/>
<comment type="caution">
    <text evidence="4">The sequence shown here is derived from an EMBL/GenBank/DDBJ whole genome shotgun (WGS) entry which is preliminary data.</text>
</comment>
<dbReference type="SMART" id="SM00028">
    <property type="entry name" value="TPR"/>
    <property type="match status" value="5"/>
</dbReference>
<dbReference type="InterPro" id="IPR011990">
    <property type="entry name" value="TPR-like_helical_dom_sf"/>
</dbReference>
<dbReference type="RefSeq" id="WP_252855168.1">
    <property type="nucleotide sequence ID" value="NZ_JAMXLR010000087.1"/>
</dbReference>
<dbReference type="EMBL" id="JAMXLR010000087">
    <property type="protein sequence ID" value="MCO6047057.1"/>
    <property type="molecule type" value="Genomic_DNA"/>
</dbReference>
<evidence type="ECO:0000256" key="3">
    <source>
        <dbReference type="PROSITE-ProRule" id="PRU00339"/>
    </source>
</evidence>
<evidence type="ECO:0000256" key="2">
    <source>
        <dbReference type="ARBA" id="ARBA00022803"/>
    </source>
</evidence>
<keyword evidence="5" id="KW-1185">Reference proteome</keyword>
<dbReference type="AlphaFoldDB" id="A0A9X2FDG9"/>
<keyword evidence="1" id="KW-0677">Repeat</keyword>
<protein>
    <submittedName>
        <fullName evidence="4">Tetratricopeptide repeat protein</fullName>
    </submittedName>
</protein>
<feature type="repeat" description="TPR" evidence="3">
    <location>
        <begin position="176"/>
        <end position="209"/>
    </location>
</feature>
<sequence length="332" mass="37258">MSKSSNKTEQARLALEAGDLDEAQRLVEAVLAVSPNNADAHNVLGVIKQLSDDAVGAIVEYKLAASLDPSLWKPFANAAELLYQLGRPGEALPYAEELLVLSQNPAHVRLNGLILVALDDTIKARDCFAEFVVRATEDRDTYLGLVDLSICDFNLGKFEAAAQLSTYAVEILPDEPIAYYWKGLAHEAMQSYDEALKAFTMLIELEEPKDAALHARSRVFGATQEYELEAADLSAAISINPEHNRYYLDRAVCYFHLRGFDLAREDLEVIAGDAEFRVDVHHYRSLMFAEENNWCEALREAEEAHLLAPNDKTMYENLVWLRDRVREEDLPP</sequence>
<evidence type="ECO:0000256" key="1">
    <source>
        <dbReference type="ARBA" id="ARBA00022737"/>
    </source>
</evidence>
<organism evidence="4 5">
    <name type="scientific">Aeoliella straminimaris</name>
    <dbReference type="NCBI Taxonomy" id="2954799"/>
    <lineage>
        <taxon>Bacteria</taxon>
        <taxon>Pseudomonadati</taxon>
        <taxon>Planctomycetota</taxon>
        <taxon>Planctomycetia</taxon>
        <taxon>Pirellulales</taxon>
        <taxon>Lacipirellulaceae</taxon>
        <taxon>Aeoliella</taxon>
    </lineage>
</organism>
<evidence type="ECO:0000313" key="4">
    <source>
        <dbReference type="EMBL" id="MCO6047057.1"/>
    </source>
</evidence>
<dbReference type="Proteomes" id="UP001155241">
    <property type="component" value="Unassembled WGS sequence"/>
</dbReference>
<dbReference type="PROSITE" id="PS50005">
    <property type="entry name" value="TPR"/>
    <property type="match status" value="1"/>
</dbReference>
<accession>A0A9X2FDG9</accession>
<keyword evidence="2 3" id="KW-0802">TPR repeat</keyword>
<dbReference type="Pfam" id="PF13432">
    <property type="entry name" value="TPR_16"/>
    <property type="match status" value="2"/>
</dbReference>
<name>A0A9X2FDG9_9BACT</name>
<dbReference type="PANTHER" id="PTHR44858">
    <property type="entry name" value="TETRATRICOPEPTIDE REPEAT PROTEIN 6"/>
    <property type="match status" value="1"/>
</dbReference>
<evidence type="ECO:0000313" key="5">
    <source>
        <dbReference type="Proteomes" id="UP001155241"/>
    </source>
</evidence>
<dbReference type="InterPro" id="IPR019734">
    <property type="entry name" value="TPR_rpt"/>
</dbReference>
<dbReference type="PANTHER" id="PTHR44858:SF1">
    <property type="entry name" value="UDP-N-ACETYLGLUCOSAMINE--PEPTIDE N-ACETYLGLUCOSAMINYLTRANSFERASE SPINDLY-RELATED"/>
    <property type="match status" value="1"/>
</dbReference>
<dbReference type="SUPFAM" id="SSF48452">
    <property type="entry name" value="TPR-like"/>
    <property type="match status" value="2"/>
</dbReference>
<gene>
    <name evidence="4" type="ORF">NG895_24425</name>
</gene>
<dbReference type="Gene3D" id="1.25.40.10">
    <property type="entry name" value="Tetratricopeptide repeat domain"/>
    <property type="match status" value="3"/>
</dbReference>
<reference evidence="4" key="1">
    <citation type="submission" date="2022-06" db="EMBL/GenBank/DDBJ databases">
        <title>Aeoliella straminimaris, a novel planctomycete from sediments.</title>
        <authorList>
            <person name="Vitorino I.R."/>
            <person name="Lage O.M."/>
        </authorList>
    </citation>
    <scope>NUCLEOTIDE SEQUENCE</scope>
    <source>
        <strain evidence="4">ICT_H6.2</strain>
    </source>
</reference>